<evidence type="ECO:0000259" key="2">
    <source>
        <dbReference type="Pfam" id="PF12759"/>
    </source>
</evidence>
<comment type="caution">
    <text evidence="3">The sequence shown here is derived from an EMBL/GenBank/DDBJ whole genome shotgun (WGS) entry which is preliminary data.</text>
</comment>
<dbReference type="AlphaFoldDB" id="A0AAQ2DQT3"/>
<organism evidence="3 4">
    <name type="scientific">Escherichia coli</name>
    <dbReference type="NCBI Taxonomy" id="562"/>
    <lineage>
        <taxon>Bacteria</taxon>
        <taxon>Pseudomonadati</taxon>
        <taxon>Pseudomonadota</taxon>
        <taxon>Gammaproteobacteria</taxon>
        <taxon>Enterobacterales</taxon>
        <taxon>Enterobacteriaceae</taxon>
        <taxon>Escherichia</taxon>
    </lineage>
</organism>
<dbReference type="EMBL" id="RRNI01000048">
    <property type="protein sequence ID" value="TJH16360.1"/>
    <property type="molecule type" value="Genomic_DNA"/>
</dbReference>
<feature type="compositionally biased region" description="Basic and acidic residues" evidence="1">
    <location>
        <begin position="38"/>
        <end position="51"/>
    </location>
</feature>
<evidence type="ECO:0000256" key="1">
    <source>
        <dbReference type="SAM" id="MobiDB-lite"/>
    </source>
</evidence>
<dbReference type="Pfam" id="PF12759">
    <property type="entry name" value="HTH_Tnp_IS1"/>
    <property type="match status" value="1"/>
</dbReference>
<gene>
    <name evidence="3" type="ORF">C9160_24645</name>
</gene>
<dbReference type="InterPro" id="IPR024431">
    <property type="entry name" value="InsA_HTH_dom"/>
</dbReference>
<name>A0AAQ2DQT3_ECOLX</name>
<sequence length="51" mass="5877">MHLNPITGYWALSVHENTHKPGVKEQITEMAFNGAGESPRESWRLNSLRER</sequence>
<proteinExistence type="predicted"/>
<evidence type="ECO:0000313" key="3">
    <source>
        <dbReference type="EMBL" id="TJH16360.1"/>
    </source>
</evidence>
<evidence type="ECO:0000313" key="4">
    <source>
        <dbReference type="Proteomes" id="UP000306700"/>
    </source>
</evidence>
<dbReference type="Proteomes" id="UP000306700">
    <property type="component" value="Unassembled WGS sequence"/>
</dbReference>
<accession>A0AAQ2DQT3</accession>
<dbReference type="RefSeq" id="WP_077636124.1">
    <property type="nucleotide sequence ID" value="NZ_BGFF01000109.1"/>
</dbReference>
<feature type="domain" description="Insertion element IS1 protein InsA helix-turn-helix" evidence="2">
    <location>
        <begin position="19"/>
        <end position="36"/>
    </location>
</feature>
<protein>
    <recommendedName>
        <fullName evidence="2">Insertion element IS1 protein InsA helix-turn-helix domain-containing protein</fullName>
    </recommendedName>
</protein>
<feature type="region of interest" description="Disordered" evidence="1">
    <location>
        <begin position="30"/>
        <end position="51"/>
    </location>
</feature>
<reference evidence="3 4" key="1">
    <citation type="submission" date="2018-12" db="EMBL/GenBank/DDBJ databases">
        <title>Food and Water Safety Consortium.</title>
        <authorList>
            <person name="Tyson S."/>
            <person name="Peterson C.-L."/>
            <person name="Olson A."/>
            <person name="Tyler S."/>
            <person name="Cabral J."/>
            <person name="Lynch T."/>
            <person name="Knox N."/>
            <person name="Van Domselaar G."/>
            <person name="Graham M."/>
        </authorList>
    </citation>
    <scope>NUCLEOTIDE SEQUENCE [LARGE SCALE GENOMIC DNA]</scope>
    <source>
        <strain evidence="3 4">FWSEC0384</strain>
    </source>
</reference>